<evidence type="ECO:0000313" key="4">
    <source>
        <dbReference type="Proteomes" id="UP000319817"/>
    </source>
</evidence>
<feature type="transmembrane region" description="Helical" evidence="2">
    <location>
        <begin position="388"/>
        <end position="412"/>
    </location>
</feature>
<name>A0A517P1Z0_9BACT</name>
<evidence type="ECO:0000256" key="1">
    <source>
        <dbReference type="SAM" id="MobiDB-lite"/>
    </source>
</evidence>
<dbReference type="OrthoDB" id="240094at2"/>
<keyword evidence="2" id="KW-0472">Membrane</keyword>
<feature type="transmembrane region" description="Helical" evidence="2">
    <location>
        <begin position="424"/>
        <end position="446"/>
    </location>
</feature>
<reference evidence="3 4" key="1">
    <citation type="submission" date="2019-02" db="EMBL/GenBank/DDBJ databases">
        <title>Deep-cultivation of Planctomycetes and their phenomic and genomic characterization uncovers novel biology.</title>
        <authorList>
            <person name="Wiegand S."/>
            <person name="Jogler M."/>
            <person name="Boedeker C."/>
            <person name="Pinto D."/>
            <person name="Vollmers J."/>
            <person name="Rivas-Marin E."/>
            <person name="Kohn T."/>
            <person name="Peeters S.H."/>
            <person name="Heuer A."/>
            <person name="Rast P."/>
            <person name="Oberbeckmann S."/>
            <person name="Bunk B."/>
            <person name="Jeske O."/>
            <person name="Meyerdierks A."/>
            <person name="Storesund J.E."/>
            <person name="Kallscheuer N."/>
            <person name="Luecker S."/>
            <person name="Lage O.M."/>
            <person name="Pohl T."/>
            <person name="Merkel B.J."/>
            <person name="Hornburger P."/>
            <person name="Mueller R.-W."/>
            <person name="Bruemmer F."/>
            <person name="Labrenz M."/>
            <person name="Spormann A.M."/>
            <person name="Op den Camp H."/>
            <person name="Overmann J."/>
            <person name="Amann R."/>
            <person name="Jetten M.S.M."/>
            <person name="Mascher T."/>
            <person name="Medema M.H."/>
            <person name="Devos D.P."/>
            <person name="Kaster A.-K."/>
            <person name="Ovreas L."/>
            <person name="Rohde M."/>
            <person name="Galperin M.Y."/>
            <person name="Jogler C."/>
        </authorList>
    </citation>
    <scope>NUCLEOTIDE SEQUENCE [LARGE SCALE GENOMIC DNA]</scope>
    <source>
        <strain evidence="3 4">K23_9</strain>
    </source>
</reference>
<proteinExistence type="predicted"/>
<sequence>MVQLAGDQSSPTVNRVASELDRETTEVSRSNGALFTIDELAKQRLANGLAGELWSRLPFSRAGAASGDRGIDHTIRIVTASTSQIQQWYRELSDFVPAIAKAAIEFRGDALTAELQGELAAEMESQMVEQVRFPFPTRSFVDFKYADLSPADAWSDGRRRLEDACLKFANDVLALFDSLQQEHLIGQIQEASTTCRFAYFRRVAVVELAGMRKKERIADEPSERMFQIGYMVETLRVSDYDIQHRQAHHVHHVRQPTLNEPGSTVHPLPPKYSDLIEHCPDWLRGQLRILEGELFRHECVEWDLFTEKRSAEKVTERVRRDPAVLIGPYVLAGWGEDAIKVEEHRQLEIKNAADRKKAASASLIHHILSVGIASLAVAVVAIPTSAIALLASLGIVLGLVAMGVAGYAAHLAYIANSDFAAKPVVLHATMVGATVFAIQGILFGILQWSLPAFVISAVLAIVAAMAFNANRAATELDESSVG</sequence>
<feature type="compositionally biased region" description="Polar residues" evidence="1">
    <location>
        <begin position="1"/>
        <end position="15"/>
    </location>
</feature>
<dbReference type="RefSeq" id="WP_145421129.1">
    <property type="nucleotide sequence ID" value="NZ_CP036526.1"/>
</dbReference>
<evidence type="ECO:0000256" key="2">
    <source>
        <dbReference type="SAM" id="Phobius"/>
    </source>
</evidence>
<feature type="transmembrane region" description="Helical" evidence="2">
    <location>
        <begin position="363"/>
        <end position="382"/>
    </location>
</feature>
<keyword evidence="2" id="KW-0812">Transmembrane</keyword>
<dbReference type="Proteomes" id="UP000319817">
    <property type="component" value="Chromosome"/>
</dbReference>
<feature type="region of interest" description="Disordered" evidence="1">
    <location>
        <begin position="1"/>
        <end position="21"/>
    </location>
</feature>
<dbReference type="EMBL" id="CP036526">
    <property type="protein sequence ID" value="QDT13392.1"/>
    <property type="molecule type" value="Genomic_DNA"/>
</dbReference>
<accession>A0A517P1Z0</accession>
<evidence type="ECO:0000313" key="3">
    <source>
        <dbReference type="EMBL" id="QDT13392.1"/>
    </source>
</evidence>
<organism evidence="3 4">
    <name type="scientific">Stieleria marina</name>
    <dbReference type="NCBI Taxonomy" id="1930275"/>
    <lineage>
        <taxon>Bacteria</taxon>
        <taxon>Pseudomonadati</taxon>
        <taxon>Planctomycetota</taxon>
        <taxon>Planctomycetia</taxon>
        <taxon>Pirellulales</taxon>
        <taxon>Pirellulaceae</taxon>
        <taxon>Stieleria</taxon>
    </lineage>
</organism>
<keyword evidence="2" id="KW-1133">Transmembrane helix</keyword>
<keyword evidence="4" id="KW-1185">Reference proteome</keyword>
<dbReference type="AlphaFoldDB" id="A0A517P1Z0"/>
<protein>
    <submittedName>
        <fullName evidence="3">Uncharacterized protein</fullName>
    </submittedName>
</protein>
<gene>
    <name evidence="3" type="ORF">K239x_54100</name>
</gene>
<feature type="transmembrane region" description="Helical" evidence="2">
    <location>
        <begin position="452"/>
        <end position="469"/>
    </location>
</feature>